<name>A0A2A2KTR7_9BILA</name>
<comment type="caution">
    <text evidence="2">The sequence shown here is derived from an EMBL/GenBank/DDBJ whole genome shotgun (WGS) entry which is preliminary data.</text>
</comment>
<feature type="compositionally biased region" description="Basic and acidic residues" evidence="1">
    <location>
        <begin position="1"/>
        <end position="10"/>
    </location>
</feature>
<sequence length="404" mass="46248">MESRCEDARMDFQAQEEEQTRDGAEDTMNIESLKCLPIASRKEEEKKSLDGWKLVDTNSAPSKPDFAALARAYGRPLIIKFYTAEIPECEQGELEVLAQIGNYTNVRPEEVVRCMNEQRALLGSLNLRIHIDIERPDLVALAKLALQNVLTRNNFALPLGKSIERVEFIMRDFVGCQSFAVLFKQKFNRLLELNIGGPTDQTKINHPAKEADSVLELLYEWMGGSCGRTLRCLRIFPFVKICPLLEGLVNNCPMLEHLTLSKLADYYQTLVFKDIKSFEFAGLGLSYSLIDLEFAKNVCPMFPNLRVLAYLDVPWDPVMITMLKAIYNENYRNRLQRHRLELYQSIDSLEKFVANTKALFICRSTKELPVSVNVQHLKGDLVITVYRAHENYIIPTFDPLLGRI</sequence>
<evidence type="ECO:0000313" key="2">
    <source>
        <dbReference type="EMBL" id="PAV77342.1"/>
    </source>
</evidence>
<dbReference type="EMBL" id="LIAE01007728">
    <property type="protein sequence ID" value="PAV77342.1"/>
    <property type="molecule type" value="Genomic_DNA"/>
</dbReference>
<gene>
    <name evidence="2" type="ORF">WR25_08420</name>
</gene>
<organism evidence="2 3">
    <name type="scientific">Diploscapter pachys</name>
    <dbReference type="NCBI Taxonomy" id="2018661"/>
    <lineage>
        <taxon>Eukaryota</taxon>
        <taxon>Metazoa</taxon>
        <taxon>Ecdysozoa</taxon>
        <taxon>Nematoda</taxon>
        <taxon>Chromadorea</taxon>
        <taxon>Rhabditida</taxon>
        <taxon>Rhabditina</taxon>
        <taxon>Rhabditomorpha</taxon>
        <taxon>Rhabditoidea</taxon>
        <taxon>Rhabditidae</taxon>
        <taxon>Diploscapter</taxon>
    </lineage>
</organism>
<protein>
    <submittedName>
        <fullName evidence="2">Uncharacterized protein</fullName>
    </submittedName>
</protein>
<dbReference type="STRING" id="2018661.A0A2A2KTR7"/>
<feature type="region of interest" description="Disordered" evidence="1">
    <location>
        <begin position="1"/>
        <end position="27"/>
    </location>
</feature>
<accession>A0A2A2KTR7</accession>
<keyword evidence="3" id="KW-1185">Reference proteome</keyword>
<reference evidence="2" key="1">
    <citation type="journal article" date="2017" name="Curr. Biol.">
        <title>Genome architecture and evolution of a unichromosomal asexual nematode.</title>
        <authorList>
            <person name="Fradin H."/>
            <person name="Zegar C."/>
            <person name="Gutwein M."/>
            <person name="Lucas J."/>
            <person name="Kovtun M."/>
            <person name="Corcoran D."/>
            <person name="Baugh L.R."/>
            <person name="Kiontke K."/>
            <person name="Gunsalus K."/>
            <person name="Fitch D.H."/>
            <person name="Piano F."/>
        </authorList>
    </citation>
    <scope>NUCLEOTIDE SEQUENCE [LARGE SCALE GENOMIC DNA]</scope>
    <source>
        <strain evidence="2">PF1309</strain>
    </source>
</reference>
<dbReference type="AlphaFoldDB" id="A0A2A2KTR7"/>
<dbReference type="OrthoDB" id="5867936at2759"/>
<proteinExistence type="predicted"/>
<evidence type="ECO:0000256" key="1">
    <source>
        <dbReference type="SAM" id="MobiDB-lite"/>
    </source>
</evidence>
<dbReference type="Proteomes" id="UP000218231">
    <property type="component" value="Unassembled WGS sequence"/>
</dbReference>
<evidence type="ECO:0000313" key="3">
    <source>
        <dbReference type="Proteomes" id="UP000218231"/>
    </source>
</evidence>